<proteinExistence type="predicted"/>
<keyword evidence="2" id="KW-1185">Reference proteome</keyword>
<organism evidence="1 2">
    <name type="scientific">Hyunsoonleella aquatilis</name>
    <dbReference type="NCBI Taxonomy" id="2762758"/>
    <lineage>
        <taxon>Bacteria</taxon>
        <taxon>Pseudomonadati</taxon>
        <taxon>Bacteroidota</taxon>
        <taxon>Flavobacteriia</taxon>
        <taxon>Flavobacteriales</taxon>
        <taxon>Flavobacteriaceae</taxon>
    </lineage>
</organism>
<accession>A0A923H712</accession>
<dbReference type="AlphaFoldDB" id="A0A923H712"/>
<evidence type="ECO:0000313" key="1">
    <source>
        <dbReference type="EMBL" id="MBC3757636.1"/>
    </source>
</evidence>
<protein>
    <submittedName>
        <fullName evidence="1">Uncharacterized protein</fullName>
    </submittedName>
</protein>
<reference evidence="1" key="1">
    <citation type="submission" date="2020-08" db="EMBL/GenBank/DDBJ databases">
        <title>Hyunsoonleella sp. strain SJ7 genome sequencing and assembly.</title>
        <authorList>
            <person name="Kim I."/>
        </authorList>
    </citation>
    <scope>NUCLEOTIDE SEQUENCE</scope>
    <source>
        <strain evidence="1">SJ7</strain>
    </source>
</reference>
<sequence length="202" mass="22588">MKWYVVTLIIILSVLGVVQHGQSTLPNQEIVLHFKNTESSHANSHATVALVKRELQQAGVSNIQVKENDNGKLKISYYSDTDVDVIKRMLSKRIRAELGNTDDDEDAPFNIPVENEAIAYNIDVYELQSSGDGDSDVNGIHIVEVEVKADRLFKPKVYSSLAIYKTFKVEDDHSKFKWVNGITLTFDTNLGEIPEVRAGPIS</sequence>
<dbReference type="Proteomes" id="UP000656244">
    <property type="component" value="Unassembled WGS sequence"/>
</dbReference>
<gene>
    <name evidence="1" type="ORF">H7U19_04430</name>
</gene>
<comment type="caution">
    <text evidence="1">The sequence shown here is derived from an EMBL/GenBank/DDBJ whole genome shotgun (WGS) entry which is preliminary data.</text>
</comment>
<dbReference type="RefSeq" id="WP_186559319.1">
    <property type="nucleotide sequence ID" value="NZ_JACNMF010000001.1"/>
</dbReference>
<evidence type="ECO:0000313" key="2">
    <source>
        <dbReference type="Proteomes" id="UP000656244"/>
    </source>
</evidence>
<name>A0A923H712_9FLAO</name>
<dbReference type="EMBL" id="JACNMF010000001">
    <property type="protein sequence ID" value="MBC3757636.1"/>
    <property type="molecule type" value="Genomic_DNA"/>
</dbReference>